<gene>
    <name evidence="1" type="ORF">OGZ51_01800</name>
</gene>
<protein>
    <submittedName>
        <fullName evidence="1">Uncharacterized protein</fullName>
    </submittedName>
</protein>
<dbReference type="Proteomes" id="UP001152614">
    <property type="component" value="Unassembled WGS sequence"/>
</dbReference>
<dbReference type="AlphaFoldDB" id="A0A9X4NGC5"/>
<sequence>MMLSSQCFQAEKEYKEVYIHFKTACCLDWDKEDEIIKAYKRALIILDHLKSIYPSLYKVYKNYEIKIIGLYNSSVLFLWNERNKSYGRS</sequence>
<accession>A0A9X4NGC5</accession>
<evidence type="ECO:0000313" key="2">
    <source>
        <dbReference type="Proteomes" id="UP001152614"/>
    </source>
</evidence>
<dbReference type="EMBL" id="JAOWLY010000001">
    <property type="protein sequence ID" value="MDG4982884.1"/>
    <property type="molecule type" value="Genomic_DNA"/>
</dbReference>
<comment type="caution">
    <text evidence="1">The sequence shown here is derived from an EMBL/GenBank/DDBJ whole genome shotgun (WGS) entry which is preliminary data.</text>
</comment>
<evidence type="ECO:0000313" key="1">
    <source>
        <dbReference type="EMBL" id="MDG4982884.1"/>
    </source>
</evidence>
<reference evidence="1" key="1">
    <citation type="submission" date="2022-10" db="EMBL/GenBank/DDBJ databases">
        <authorList>
            <person name="Turner M.S."/>
            <person name="Huang W."/>
        </authorList>
    </citation>
    <scope>NUCLEOTIDE SEQUENCE</scope>
    <source>
        <strain evidence="1">3</strain>
    </source>
</reference>
<proteinExistence type="predicted"/>
<organism evidence="1 2">
    <name type="scientific">Lactococcus lactis</name>
    <dbReference type="NCBI Taxonomy" id="1358"/>
    <lineage>
        <taxon>Bacteria</taxon>
        <taxon>Bacillati</taxon>
        <taxon>Bacillota</taxon>
        <taxon>Bacilli</taxon>
        <taxon>Lactobacillales</taxon>
        <taxon>Streptococcaceae</taxon>
        <taxon>Lactococcus</taxon>
    </lineage>
</organism>
<dbReference type="RefSeq" id="WP_278228668.1">
    <property type="nucleotide sequence ID" value="NZ_JAOWLY010000001.1"/>
</dbReference>
<name>A0A9X4NGC5_9LACT</name>
<reference evidence="1" key="2">
    <citation type="journal article" date="2023" name="Food Microbiol.">
        <title>Evaluation of the fermentation potential of lactic acid bacteria isolated from herbs, fruits and vegetables as starter cultures in nut-based milk alternatives.</title>
        <authorList>
            <person name="Huang W."/>
            <person name="Dong A."/>
            <person name="Pham H.T."/>
            <person name="Zhou C."/>
            <person name="Huo Z."/>
            <person name="Watjen A.P."/>
            <person name="Prakash S."/>
            <person name="Bang-Berthelsen C.H."/>
            <person name="Turner M.S."/>
        </authorList>
    </citation>
    <scope>NUCLEOTIDE SEQUENCE</scope>
    <source>
        <strain evidence="1">3</strain>
    </source>
</reference>